<dbReference type="Gene3D" id="3.90.550.10">
    <property type="entry name" value="Spore Coat Polysaccharide Biosynthesis Protein SpsA, Chain A"/>
    <property type="match status" value="1"/>
</dbReference>
<proteinExistence type="predicted"/>
<name>A0A5J5KVR7_9MICC</name>
<evidence type="ECO:0000259" key="2">
    <source>
        <dbReference type="Pfam" id="PF00535"/>
    </source>
</evidence>
<evidence type="ECO:0000256" key="1">
    <source>
        <dbReference type="SAM" id="MobiDB-lite"/>
    </source>
</evidence>
<comment type="caution">
    <text evidence="3">The sequence shown here is derived from an EMBL/GenBank/DDBJ whole genome shotgun (WGS) entry which is preliminary data.</text>
</comment>
<feature type="compositionally biased region" description="Polar residues" evidence="1">
    <location>
        <begin position="21"/>
        <end position="32"/>
    </location>
</feature>
<dbReference type="SUPFAM" id="SSF53448">
    <property type="entry name" value="Nucleotide-diphospho-sugar transferases"/>
    <property type="match status" value="1"/>
</dbReference>
<feature type="region of interest" description="Disordered" evidence="1">
    <location>
        <begin position="1"/>
        <end position="32"/>
    </location>
</feature>
<accession>A0A5J5KVR7</accession>
<dbReference type="InterPro" id="IPR029044">
    <property type="entry name" value="Nucleotide-diphossugar_trans"/>
</dbReference>
<dbReference type="Pfam" id="PF00535">
    <property type="entry name" value="Glycos_transf_2"/>
    <property type="match status" value="1"/>
</dbReference>
<dbReference type="InterPro" id="IPR001173">
    <property type="entry name" value="Glyco_trans_2-like"/>
</dbReference>
<keyword evidence="4" id="KW-1185">Reference proteome</keyword>
<evidence type="ECO:0000313" key="3">
    <source>
        <dbReference type="EMBL" id="KAA9393807.1"/>
    </source>
</evidence>
<dbReference type="AlphaFoldDB" id="A0A5J5KVR7"/>
<evidence type="ECO:0000313" key="4">
    <source>
        <dbReference type="Proteomes" id="UP000325957"/>
    </source>
</evidence>
<feature type="compositionally biased region" description="Basic residues" evidence="1">
    <location>
        <begin position="1"/>
        <end position="12"/>
    </location>
</feature>
<sequence>MSGRPGRGRRTRQGIARRNSSHGCVTWASSESVPNSGDMFVRLPPVIASQQDKTPAPLVSLIVPRSEVGERLEQTVDELGAQTYPATEIVMVDDDARQPLPAQVLDRYAASGIAVIHEEGRGLAAALNAGIRRCTGELFMPIAGDVLEPPYVARAVIRMLADPQAGVVYGGSDTEGSPAEPGFSLKQQLLQNSVCLSALFRTDHWRRVGGFDERMRDEAAGHDYIMRLLDIGRSVYRLEGSYLHHRTGRPAVEGRAGIADRIPGTREQRRDWVSDHARIMRNNADFYVDHADLLWEQIFDLMDERDELRHRVAALGRSR</sequence>
<dbReference type="OrthoDB" id="4547437at2"/>
<gene>
    <name evidence="3" type="ORF">FCK90_10315</name>
</gene>
<dbReference type="EMBL" id="SZWF01000014">
    <property type="protein sequence ID" value="KAA9393807.1"/>
    <property type="molecule type" value="Genomic_DNA"/>
</dbReference>
<organism evidence="3 4">
    <name type="scientific">Kocuria coralli</name>
    <dbReference type="NCBI Taxonomy" id="1461025"/>
    <lineage>
        <taxon>Bacteria</taxon>
        <taxon>Bacillati</taxon>
        <taxon>Actinomycetota</taxon>
        <taxon>Actinomycetes</taxon>
        <taxon>Micrococcales</taxon>
        <taxon>Micrococcaceae</taxon>
        <taxon>Kocuria</taxon>
    </lineage>
</organism>
<dbReference type="GO" id="GO:0016758">
    <property type="term" value="F:hexosyltransferase activity"/>
    <property type="evidence" value="ECO:0007669"/>
    <property type="project" value="UniProtKB-ARBA"/>
</dbReference>
<dbReference type="PANTHER" id="PTHR22916">
    <property type="entry name" value="GLYCOSYLTRANSFERASE"/>
    <property type="match status" value="1"/>
</dbReference>
<reference evidence="3 4" key="1">
    <citation type="submission" date="2019-05" db="EMBL/GenBank/DDBJ databases">
        <title>Kocuria coralli sp. nov., a novel actinobacterium isolated from coral reef seawater.</title>
        <authorList>
            <person name="Li J."/>
        </authorList>
    </citation>
    <scope>NUCLEOTIDE SEQUENCE [LARGE SCALE GENOMIC DNA]</scope>
    <source>
        <strain evidence="3 4">SCSIO 13007</strain>
    </source>
</reference>
<dbReference type="PANTHER" id="PTHR22916:SF3">
    <property type="entry name" value="UDP-GLCNAC:BETAGAL BETA-1,3-N-ACETYLGLUCOSAMINYLTRANSFERASE-LIKE PROTEIN 1"/>
    <property type="match status" value="1"/>
</dbReference>
<feature type="domain" description="Glycosyltransferase 2-like" evidence="2">
    <location>
        <begin position="61"/>
        <end position="176"/>
    </location>
</feature>
<dbReference type="Proteomes" id="UP000325957">
    <property type="component" value="Unassembled WGS sequence"/>
</dbReference>
<protein>
    <submittedName>
        <fullName evidence="3">Glycosyltransferase</fullName>
    </submittedName>
</protein>
<keyword evidence="3" id="KW-0808">Transferase</keyword>